<dbReference type="STRING" id="1285242.A6A04_00370"/>
<dbReference type="Gene3D" id="3.40.830.10">
    <property type="entry name" value="LigB-like"/>
    <property type="match status" value="1"/>
</dbReference>
<dbReference type="GO" id="GO:0008198">
    <property type="term" value="F:ferrous iron binding"/>
    <property type="evidence" value="ECO:0007669"/>
    <property type="project" value="InterPro"/>
</dbReference>
<dbReference type="RefSeq" id="WP_068490985.1">
    <property type="nucleotide sequence ID" value="NZ_LWQT01000044.1"/>
</dbReference>
<dbReference type="OrthoDB" id="9790889at2"/>
<name>A0A178MRV4_9PROT</name>
<keyword evidence="7" id="KW-0223">Dioxygenase</keyword>
<keyword evidence="8" id="KW-1185">Reference proteome</keyword>
<organism evidence="7 8">
    <name type="scientific">Paramagnetospirillum marisnigri</name>
    <dbReference type="NCBI Taxonomy" id="1285242"/>
    <lineage>
        <taxon>Bacteria</taxon>
        <taxon>Pseudomonadati</taxon>
        <taxon>Pseudomonadota</taxon>
        <taxon>Alphaproteobacteria</taxon>
        <taxon>Rhodospirillales</taxon>
        <taxon>Magnetospirillaceae</taxon>
        <taxon>Paramagnetospirillum</taxon>
    </lineage>
</organism>
<dbReference type="AlphaFoldDB" id="A0A178MRV4"/>
<comment type="cofactor">
    <cofactor evidence="1">
        <name>Zn(2+)</name>
        <dbReference type="ChEBI" id="CHEBI:29105"/>
    </cofactor>
</comment>
<reference evidence="7 8" key="1">
    <citation type="submission" date="2016-04" db="EMBL/GenBank/DDBJ databases">
        <title>Draft genome sequence of freshwater magnetotactic bacteria Magnetospirillum marisnigri SP-1 and Magnetospirillum moscoviense BB-1.</title>
        <authorList>
            <person name="Koziaeva V."/>
            <person name="Dziuba M.V."/>
            <person name="Ivanov T.M."/>
            <person name="Kuznetsov B."/>
            <person name="Grouzdev D.S."/>
        </authorList>
    </citation>
    <scope>NUCLEOTIDE SEQUENCE [LARGE SCALE GENOMIC DNA]</scope>
    <source>
        <strain evidence="7 8">SP-1</strain>
    </source>
</reference>
<evidence type="ECO:0000256" key="2">
    <source>
        <dbReference type="ARBA" id="ARBA00007581"/>
    </source>
</evidence>
<evidence type="ECO:0000256" key="4">
    <source>
        <dbReference type="ARBA" id="ARBA00022833"/>
    </source>
</evidence>
<dbReference type="GO" id="GO:0016702">
    <property type="term" value="F:oxidoreductase activity, acting on single donors with incorporation of molecular oxygen, incorporation of two atoms of oxygen"/>
    <property type="evidence" value="ECO:0007669"/>
    <property type="project" value="UniProtKB-ARBA"/>
</dbReference>
<dbReference type="PANTHER" id="PTHR30096">
    <property type="entry name" value="4,5-DOPA DIOXYGENASE EXTRADIOL-LIKE PROTEIN"/>
    <property type="match status" value="1"/>
</dbReference>
<dbReference type="PIRSF" id="PIRSF006157">
    <property type="entry name" value="Doxgns_DODA"/>
    <property type="match status" value="1"/>
</dbReference>
<proteinExistence type="inferred from homology"/>
<feature type="domain" description="Extradiol ring-cleavage dioxygenase class III enzyme subunit B" evidence="6">
    <location>
        <begin position="6"/>
        <end position="242"/>
    </location>
</feature>
<accession>A0A178MRV4</accession>
<dbReference type="PANTHER" id="PTHR30096:SF0">
    <property type="entry name" value="4,5-DOPA DIOXYGENASE EXTRADIOL-LIKE PROTEIN"/>
    <property type="match status" value="1"/>
</dbReference>
<dbReference type="Pfam" id="PF02900">
    <property type="entry name" value="LigB"/>
    <property type="match status" value="1"/>
</dbReference>
<evidence type="ECO:0000259" key="6">
    <source>
        <dbReference type="Pfam" id="PF02900"/>
    </source>
</evidence>
<dbReference type="EMBL" id="LWQT01000044">
    <property type="protein sequence ID" value="OAN52195.1"/>
    <property type="molecule type" value="Genomic_DNA"/>
</dbReference>
<dbReference type="InterPro" id="IPR004183">
    <property type="entry name" value="Xdiol_dOase_suB"/>
</dbReference>
<evidence type="ECO:0000256" key="3">
    <source>
        <dbReference type="ARBA" id="ARBA00022723"/>
    </source>
</evidence>
<keyword evidence="4" id="KW-0862">Zinc</keyword>
<evidence type="ECO:0000256" key="1">
    <source>
        <dbReference type="ARBA" id="ARBA00001947"/>
    </source>
</evidence>
<evidence type="ECO:0000313" key="8">
    <source>
        <dbReference type="Proteomes" id="UP000078428"/>
    </source>
</evidence>
<evidence type="ECO:0000256" key="5">
    <source>
        <dbReference type="ARBA" id="ARBA00023002"/>
    </source>
</evidence>
<keyword evidence="3" id="KW-0479">Metal-binding</keyword>
<evidence type="ECO:0000313" key="7">
    <source>
        <dbReference type="EMBL" id="OAN52195.1"/>
    </source>
</evidence>
<dbReference type="Proteomes" id="UP000078428">
    <property type="component" value="Unassembled WGS sequence"/>
</dbReference>
<dbReference type="GO" id="GO:0008270">
    <property type="term" value="F:zinc ion binding"/>
    <property type="evidence" value="ECO:0007669"/>
    <property type="project" value="InterPro"/>
</dbReference>
<dbReference type="InterPro" id="IPR014436">
    <property type="entry name" value="Extradiol_dOase_DODA"/>
</dbReference>
<keyword evidence="5" id="KW-0560">Oxidoreductase</keyword>
<comment type="caution">
    <text evidence="7">The sequence shown here is derived from an EMBL/GenBank/DDBJ whole genome shotgun (WGS) entry which is preliminary data.</text>
</comment>
<protein>
    <submittedName>
        <fullName evidence="7">Dioxygenase</fullName>
    </submittedName>
</protein>
<sequence length="255" mass="27687">MDIATLFVSHGSPMMVLDETPARDFLKGLGGRIGKPRAVLAVSAHWQTLEPALGFAAWPDKINDIYGFPPELYQMRYEPPGAPEVAARAADLLGEPVRRDPGAGIDHAIWSVMSLIWPDADVPVVPLSVLRGPGAREHWELGRRLRPLVAEGVLVMGTGAATHGLEDYFRRPAGGPVEPHVQEFTDWLARTAEAGLTESLLNYRRLAPEAGRNHPTEDHLMPFFVALGAASGGKARRLHHSVDSGILAMDAYGFP</sequence>
<dbReference type="SUPFAM" id="SSF53213">
    <property type="entry name" value="LigB-like"/>
    <property type="match status" value="1"/>
</dbReference>
<comment type="similarity">
    <text evidence="2">Belongs to the DODA-type extradiol aromatic ring-opening dioxygenase family.</text>
</comment>
<gene>
    <name evidence="7" type="ORF">A6A04_00370</name>
</gene>
<dbReference type="CDD" id="cd07363">
    <property type="entry name" value="45_DOPA_Dioxygenase"/>
    <property type="match status" value="1"/>
</dbReference>